<keyword evidence="1" id="KW-0813">Transport</keyword>
<dbReference type="InterPro" id="IPR051782">
    <property type="entry name" value="ABC_Transporter_VariousFunc"/>
</dbReference>
<evidence type="ECO:0000313" key="8">
    <source>
        <dbReference type="Proteomes" id="UP000217999"/>
    </source>
</evidence>
<dbReference type="PROSITE" id="PS50893">
    <property type="entry name" value="ABC_TRANSPORTER_2"/>
    <property type="match status" value="1"/>
</dbReference>
<dbReference type="GO" id="GO:0005524">
    <property type="term" value="F:ATP binding"/>
    <property type="evidence" value="ECO:0007669"/>
    <property type="project" value="UniProtKB-KW"/>
</dbReference>
<evidence type="ECO:0000313" key="7">
    <source>
        <dbReference type="EMBL" id="RMX11018.1"/>
    </source>
</evidence>
<comment type="caution">
    <text evidence="6">The sequence shown here is derived from an EMBL/GenBank/DDBJ whole genome shotgun (WGS) entry which is preliminary data.</text>
</comment>
<keyword evidence="2" id="KW-0472">Membrane</keyword>
<dbReference type="GO" id="GO:0016887">
    <property type="term" value="F:ATP hydrolysis activity"/>
    <property type="evidence" value="ECO:0007669"/>
    <property type="project" value="InterPro"/>
</dbReference>
<evidence type="ECO:0000256" key="2">
    <source>
        <dbReference type="ARBA" id="ARBA00022475"/>
    </source>
</evidence>
<dbReference type="Gene3D" id="3.40.50.300">
    <property type="entry name" value="P-loop containing nucleotide triphosphate hydrolases"/>
    <property type="match status" value="1"/>
</dbReference>
<evidence type="ECO:0000313" key="9">
    <source>
        <dbReference type="Proteomes" id="UP000275180"/>
    </source>
</evidence>
<name>A0A2A2ACL6_9BURK</name>
<evidence type="ECO:0000259" key="5">
    <source>
        <dbReference type="PROSITE" id="PS50893"/>
    </source>
</evidence>
<accession>A0A3M6R8I1</accession>
<dbReference type="EMBL" id="NSJF01000002">
    <property type="protein sequence ID" value="PAT35517.1"/>
    <property type="molecule type" value="Genomic_DNA"/>
</dbReference>
<reference evidence="6 8" key="1">
    <citation type="submission" date="2017-08" db="EMBL/GenBank/DDBJ databases">
        <title>WGS of Clinical strains of the CDC Group NO-1 linked to zoonotic infections in humans.</title>
        <authorList>
            <person name="Bernier A.-M."/>
            <person name="Bernard K."/>
        </authorList>
    </citation>
    <scope>NUCLEOTIDE SEQUENCE [LARGE SCALE GENOMIC DNA]</scope>
    <source>
        <strain evidence="6 8">NML03-0146</strain>
    </source>
</reference>
<dbReference type="InterPro" id="IPR003439">
    <property type="entry name" value="ABC_transporter-like_ATP-bd"/>
</dbReference>
<dbReference type="SUPFAM" id="SSF52540">
    <property type="entry name" value="P-loop containing nucleoside triphosphate hydrolases"/>
    <property type="match status" value="1"/>
</dbReference>
<dbReference type="InterPro" id="IPR003593">
    <property type="entry name" value="AAA+_ATPase"/>
</dbReference>
<dbReference type="Pfam" id="PF00005">
    <property type="entry name" value="ABC_tran"/>
    <property type="match status" value="1"/>
</dbReference>
<reference evidence="7 9" key="2">
    <citation type="submission" date="2018-10" db="EMBL/GenBank/DDBJ databases">
        <title>Comamonadaceae CDC group NO-1 genome sequencing and assembly.</title>
        <authorList>
            <person name="Bernier A.-M."/>
            <person name="Bernard K."/>
        </authorList>
    </citation>
    <scope>NUCLEOTIDE SEQUENCE [LARGE SCALE GENOMIC DNA]</scope>
    <source>
        <strain evidence="7 9">NML180582</strain>
    </source>
</reference>
<dbReference type="InterPro" id="IPR027417">
    <property type="entry name" value="P-loop_NTPase"/>
</dbReference>
<dbReference type="PANTHER" id="PTHR42939:SF1">
    <property type="entry name" value="ABC TRANSPORTER ATP-BINDING PROTEIN ALBC-RELATED"/>
    <property type="match status" value="1"/>
</dbReference>
<dbReference type="Proteomes" id="UP000275180">
    <property type="component" value="Unassembled WGS sequence"/>
</dbReference>
<dbReference type="OrthoDB" id="9804819at2"/>
<keyword evidence="4 7" id="KW-0067">ATP-binding</keyword>
<dbReference type="Proteomes" id="UP000217999">
    <property type="component" value="Unassembled WGS sequence"/>
</dbReference>
<evidence type="ECO:0000313" key="6">
    <source>
        <dbReference type="EMBL" id="PAT35517.1"/>
    </source>
</evidence>
<dbReference type="EMBL" id="RDQJ01000018">
    <property type="protein sequence ID" value="RMX11018.1"/>
    <property type="molecule type" value="Genomic_DNA"/>
</dbReference>
<feature type="domain" description="ABC transporter" evidence="5">
    <location>
        <begin position="2"/>
        <end position="226"/>
    </location>
</feature>
<organism evidence="6 8">
    <name type="scientific">Vandammella animalimorsus</name>
    <dbReference type="NCBI Taxonomy" id="2029117"/>
    <lineage>
        <taxon>Bacteria</taxon>
        <taxon>Pseudomonadati</taxon>
        <taxon>Pseudomonadota</taxon>
        <taxon>Betaproteobacteria</taxon>
        <taxon>Burkholderiales</taxon>
        <taxon>Comamonadaceae</taxon>
        <taxon>Vandammella</taxon>
    </lineage>
</organism>
<dbReference type="AlphaFoldDB" id="A0A2A2ACL6"/>
<proteinExistence type="predicted"/>
<keyword evidence="3" id="KW-0547">Nucleotide-binding</keyword>
<gene>
    <name evidence="6" type="ORF">CK620_04565</name>
    <name evidence="7" type="ORF">EBQ34_11140</name>
</gene>
<sequence>MLQMQGLRFGYGPRALFDGLQAQIDRPGVYGLFGHNGSGKSTLLKLLAGLLGPQAGQIRVLGQVPRQRRPQFLQQVYILPEEFHLPDLTPQQLQRTHGSFFPQFDAALFAHCLQALQVPGAQRFGGMSLGQKKKAALAFALAVRTPLLLLDEPTNGLDILGRSRFKELLMQPEQAGRTVLVSTHQAHDLEQVLQHIWFLGQGRLLLDASMAELGQRLRLGLAPAGQALPPGPPPIHQEAMGGHTVWLAARRPGEPAAPVPLELLYKAISLNEAGVLAALQAPPAQEDAP</sequence>
<accession>A0A2A2ACL6</accession>
<keyword evidence="2" id="KW-1003">Cell membrane</keyword>
<dbReference type="PANTHER" id="PTHR42939">
    <property type="entry name" value="ABC TRANSPORTER ATP-BINDING PROTEIN ALBC-RELATED"/>
    <property type="match status" value="1"/>
</dbReference>
<evidence type="ECO:0000256" key="1">
    <source>
        <dbReference type="ARBA" id="ARBA00022448"/>
    </source>
</evidence>
<dbReference type="SMART" id="SM00382">
    <property type="entry name" value="AAA"/>
    <property type="match status" value="1"/>
</dbReference>
<evidence type="ECO:0000256" key="4">
    <source>
        <dbReference type="ARBA" id="ARBA00022840"/>
    </source>
</evidence>
<evidence type="ECO:0000256" key="3">
    <source>
        <dbReference type="ARBA" id="ARBA00022741"/>
    </source>
</evidence>
<protein>
    <submittedName>
        <fullName evidence="6">ABC transporter</fullName>
    </submittedName>
    <submittedName>
        <fullName evidence="7">ATP-binding cassette domain-containing protein</fullName>
    </submittedName>
</protein>